<dbReference type="PANTHER" id="PTHR27000:SF642">
    <property type="entry name" value="INACTIVE LEUCINE-RICH REPEAT RECEPTOR KINASE XIAO-RELATED"/>
    <property type="match status" value="1"/>
</dbReference>
<reference evidence="13 14" key="1">
    <citation type="submission" date="2017-08" db="EMBL/GenBank/DDBJ databases">
        <title>Acidophilic green algal genome provides insights into adaptation to an acidic environment.</title>
        <authorList>
            <person name="Hirooka S."/>
            <person name="Hirose Y."/>
            <person name="Kanesaki Y."/>
            <person name="Higuchi S."/>
            <person name="Fujiwara T."/>
            <person name="Onuma R."/>
            <person name="Era A."/>
            <person name="Ohbayashi R."/>
            <person name="Uzuka A."/>
            <person name="Nozaki H."/>
            <person name="Yoshikawa H."/>
            <person name="Miyagishima S.Y."/>
        </authorList>
    </citation>
    <scope>NUCLEOTIDE SEQUENCE [LARGE SCALE GENOMIC DNA]</scope>
    <source>
        <strain evidence="13 14">NIES-2499</strain>
    </source>
</reference>
<comment type="subcellular location">
    <subcellularLocation>
        <location evidence="2">Cytoplasm</location>
        <location evidence="2">Cytoskeleton</location>
        <location evidence="2">Cilium axoneme</location>
    </subcellularLocation>
    <subcellularLocation>
        <location evidence="1">Membrane</location>
        <topology evidence="1">Single-pass membrane protein</topology>
    </subcellularLocation>
</comment>
<keyword evidence="14" id="KW-1185">Reference proteome</keyword>
<organism evidence="13 14">
    <name type="scientific">Chlamydomonas eustigma</name>
    <dbReference type="NCBI Taxonomy" id="1157962"/>
    <lineage>
        <taxon>Eukaryota</taxon>
        <taxon>Viridiplantae</taxon>
        <taxon>Chlorophyta</taxon>
        <taxon>core chlorophytes</taxon>
        <taxon>Chlorophyceae</taxon>
        <taxon>CS clade</taxon>
        <taxon>Chlamydomonadales</taxon>
        <taxon>Chlamydomonadaceae</taxon>
        <taxon>Chlamydomonas</taxon>
    </lineage>
</organism>
<feature type="transmembrane region" description="Helical" evidence="12">
    <location>
        <begin position="568"/>
        <end position="590"/>
    </location>
</feature>
<dbReference type="OrthoDB" id="676979at2759"/>
<feature type="region of interest" description="Disordered" evidence="11">
    <location>
        <begin position="733"/>
        <end position="773"/>
    </location>
</feature>
<keyword evidence="4 12" id="KW-0812">Transmembrane</keyword>
<keyword evidence="5" id="KW-0732">Signal</keyword>
<feature type="transmembrane region" description="Helical" evidence="12">
    <location>
        <begin position="611"/>
        <end position="632"/>
    </location>
</feature>
<keyword evidence="7 12" id="KW-1133">Transmembrane helix</keyword>
<feature type="compositionally biased region" description="Low complexity" evidence="11">
    <location>
        <begin position="910"/>
        <end position="922"/>
    </location>
</feature>
<feature type="region of interest" description="Disordered" evidence="11">
    <location>
        <begin position="1567"/>
        <end position="1613"/>
    </location>
</feature>
<evidence type="ECO:0000256" key="3">
    <source>
        <dbReference type="ARBA" id="ARBA00022614"/>
    </source>
</evidence>
<keyword evidence="8 12" id="KW-0472">Membrane</keyword>
<evidence type="ECO:0000256" key="7">
    <source>
        <dbReference type="ARBA" id="ARBA00022989"/>
    </source>
</evidence>
<feature type="compositionally biased region" description="Polar residues" evidence="11">
    <location>
        <begin position="1577"/>
        <end position="1591"/>
    </location>
</feature>
<dbReference type="Pfam" id="PF00560">
    <property type="entry name" value="LRR_1"/>
    <property type="match status" value="4"/>
</dbReference>
<evidence type="ECO:0000256" key="6">
    <source>
        <dbReference type="ARBA" id="ARBA00022737"/>
    </source>
</evidence>
<evidence type="ECO:0000256" key="11">
    <source>
        <dbReference type="SAM" id="MobiDB-lite"/>
    </source>
</evidence>
<evidence type="ECO:0000256" key="5">
    <source>
        <dbReference type="ARBA" id="ARBA00022729"/>
    </source>
</evidence>
<feature type="compositionally biased region" description="Polar residues" evidence="11">
    <location>
        <begin position="1602"/>
        <end position="1613"/>
    </location>
</feature>
<dbReference type="Proteomes" id="UP000232323">
    <property type="component" value="Unassembled WGS sequence"/>
</dbReference>
<evidence type="ECO:0000256" key="1">
    <source>
        <dbReference type="ARBA" id="ARBA00004167"/>
    </source>
</evidence>
<feature type="compositionally biased region" description="Low complexity" evidence="11">
    <location>
        <begin position="1800"/>
        <end position="1812"/>
    </location>
</feature>
<keyword evidence="10" id="KW-0325">Glycoprotein</keyword>
<comment type="caution">
    <text evidence="13">The sequence shown here is derived from an EMBL/GenBank/DDBJ whole genome shotgun (WGS) entry which is preliminary data.</text>
</comment>
<dbReference type="Gene3D" id="3.80.10.10">
    <property type="entry name" value="Ribonuclease Inhibitor"/>
    <property type="match status" value="3"/>
</dbReference>
<evidence type="ECO:0000313" key="14">
    <source>
        <dbReference type="Proteomes" id="UP000232323"/>
    </source>
</evidence>
<protein>
    <recommendedName>
        <fullName evidence="15">Guanylate cyclase domain-containing protein</fullName>
    </recommendedName>
</protein>
<accession>A0A250X6N1</accession>
<feature type="region of interest" description="Disordered" evidence="11">
    <location>
        <begin position="1350"/>
        <end position="1391"/>
    </location>
</feature>
<dbReference type="GO" id="GO:0005930">
    <property type="term" value="C:axoneme"/>
    <property type="evidence" value="ECO:0007669"/>
    <property type="project" value="UniProtKB-SubCell"/>
</dbReference>
<evidence type="ECO:0000256" key="9">
    <source>
        <dbReference type="ARBA" id="ARBA00023170"/>
    </source>
</evidence>
<feature type="region of interest" description="Disordered" evidence="11">
    <location>
        <begin position="1761"/>
        <end position="1812"/>
    </location>
</feature>
<evidence type="ECO:0000256" key="4">
    <source>
        <dbReference type="ARBA" id="ARBA00022692"/>
    </source>
</evidence>
<evidence type="ECO:0000313" key="13">
    <source>
        <dbReference type="EMBL" id="GAX78738.1"/>
    </source>
</evidence>
<feature type="compositionally biased region" description="Polar residues" evidence="11">
    <location>
        <begin position="1779"/>
        <end position="1794"/>
    </location>
</feature>
<proteinExistence type="predicted"/>
<evidence type="ECO:0000256" key="10">
    <source>
        <dbReference type="ARBA" id="ARBA00023180"/>
    </source>
</evidence>
<feature type="compositionally biased region" description="Basic and acidic residues" evidence="11">
    <location>
        <begin position="1352"/>
        <end position="1369"/>
    </location>
</feature>
<sequence length="2089" mass="224895">MIVPFRREPVNSMRMDSLPYQYDIHLKATNRLPLMLLLLTVAEFTWCGLLRGTNAASCSTAAQHSNLLLLYNYTRGSNWYNNTGWASIPYQNISSASAQSGSCFWYQFVASSTSTMSSPPVLLPDYCCWFGVTCCNPSSCLNVNSNSTCTCPTGFVSSLSLRRNNLSGQLLAAPVSLWSTLSCSLVELDLGQNTLSGSLPPQLSALSSLTHLDLSFNELTGQLPSSPFDSMGTLQWISLSGNNLTGTIPSNLCYLDNSLLTTLFLAGNLFSGQLNLSSCSNLFSLDVTGNLLTSIIPPTSNLNNLQLAEAGFNNLTSVFYAKNVLELNMAFNTEINETFPLHLASMQSLKLLNCFNTNFSGTLPEALFQLGSLTYLVLANNFITGTIPQSLREAVSLSYLDMSNNSLTGTIPDGVVTSLARLGQTLNLRLNYMSCCGSNFIHDPTYSNCSYKSYNKSAPKLPKGLAFSTYLQPVITEVAGFSNYVNANLGNSTYPGLNCPYLKLETDPDEPDYLLDWTIDPEYFLFEGCQCGLGYLYTTHEYNGLKVVQCISMAQIGQSQLWWQSMPWDVTIIAAGVVITLAGMVWFFVFRKGSRLQVLQNMIDMHKRLKGAPTSGMVSIVVTDIEGFSNLMKRAPELTMRALLIHNNVIDKARTTNFGHILEQEGDSYAVAFEDAADAVKFCLQAQQLLSSQRWPKGLFLREVQEQVLKSKPSGVFAAGLERMKSIVRIGLANTPTPSHPQHALDGTESAAGPRTSSRSERGGTGPGRVHTAASGVLELIERKLSEMRKSTGSQVLVGSDGEGEAALSGRGSAAWGSSAWSGIPSSRRSLVSSGRLAGSSIRGGMGSKKSLLRADASGKRFFSGSSRIRSARFAPETVSPQQSIRLAASSVASSLNVNGGMGASGMRDSGGSEAESSAGSFSGAPNKLGVSGLRVRMGVATGMVSQGQGICESSIMEAAKLVSDAGAGGQVLLDASTFLAVKDLTAELGCVTKDGLEIDGMERPQWWKLWAGNKHKGNNGAQLLDMGEYMYRPSAAGDVLILSDGDMAMDAQKPSANVLTTASEMSNGANPQKSVDRVSRSGFAKASVADANKSTSNGRLLRLYQVLAPSLKSRGQIFGSKLRLKPGWVCVDEPYFNAPGLVNASSERLLSAKKVHQNLTGGPVTSVFCMADGGKQYSSRYRKDSQAVNKSLVAILKSVQRQVSCGYFVKQYDGELKYMLAFKHLEDALHWCMLVQECILYADWPLSALKFWPIERDNHGQAIFRGPRLKIGVSEGVPSSVLPDHMGRADYLGASVNQAARFMDAAAHGGQVVCCEDVALRVMKNWSSLSKEPDEISVNSRVSYGQALKELGSKDSGESTRDTAELNDRLSPASPSAHETPLASSQPEAVEAQISVRHEYENQKAEKSAVIVAGPVLNPSNMDIIEEEGVMKTSSRDQTISNSSMLPQSRAVAEGMEVSLTGASPRSSDGTRVRTSARKTAQLIKDAAADSGEWLSELGSVGNNDSTSAYYGEVARQSNSSRRRVHTSSQAAGSSVDQITVVDFVEGGSDADVEIEPVLPVTLFRIHSMDPGGTSPKGSSPRSRNNNWSESRLEEDLVNLPGSTVPQRMSTSNLPLSEDLPLVLSSTGGIGVPVSGALSKSKSMYRISEANTEGTEGTNSPFEAHSVQEIMPDVGVALPTPTRRVLGRLGSRKFLPSTAAASPLLDAAPLQQIHEQDALHQRRHDIHSGNWSKTHSLPLPATAGSAELLNKNKLIHTFSTKSKAENSENDGLRITVPSRRTLQSYRTTESQRPNRGPGPSASTPSFSSTTRTRTLSQALNNLFDGDEEESVIWEWTVPTERRMPGIWVEIVCTRLGLFRFKGSSEVVPMVNILPTWLSDRKFPSEPPAGKGERVEEDEGILGFSYLPMMQLVKAYRVQYEVLRSEEEEADEDGDYEDVMPRAATTDSSVAVRAFRKTMGVLKNSMRVGSKGVVLTSSHSLASLKGVTGMSNKDSVGGASFKRFTLQRDTSILSKSFLSAAWGGVSGKFPVAKRSTVQPSGPSAPSTTFLSTSTAGSVTSVASAKGRLSPAFRAFSMGGTVAREADDMA</sequence>
<feature type="region of interest" description="Disordered" evidence="11">
    <location>
        <begin position="903"/>
        <end position="922"/>
    </location>
</feature>
<dbReference type="EMBL" id="BEGY01000035">
    <property type="protein sequence ID" value="GAX78738.1"/>
    <property type="molecule type" value="Genomic_DNA"/>
</dbReference>
<dbReference type="InterPro" id="IPR029787">
    <property type="entry name" value="Nucleotide_cyclase"/>
</dbReference>
<evidence type="ECO:0000256" key="2">
    <source>
        <dbReference type="ARBA" id="ARBA00004430"/>
    </source>
</evidence>
<dbReference type="Gene3D" id="3.30.70.1230">
    <property type="entry name" value="Nucleotide cyclase"/>
    <property type="match status" value="3"/>
</dbReference>
<dbReference type="InterPro" id="IPR032675">
    <property type="entry name" value="LRR_dom_sf"/>
</dbReference>
<name>A0A250X6N1_9CHLO</name>
<keyword evidence="6" id="KW-0677">Repeat</keyword>
<evidence type="ECO:0000256" key="12">
    <source>
        <dbReference type="SAM" id="Phobius"/>
    </source>
</evidence>
<keyword evidence="9" id="KW-0675">Receptor</keyword>
<evidence type="ECO:0008006" key="15">
    <source>
        <dbReference type="Google" id="ProtNLM"/>
    </source>
</evidence>
<dbReference type="GO" id="GO:0016020">
    <property type="term" value="C:membrane"/>
    <property type="evidence" value="ECO:0007669"/>
    <property type="project" value="UniProtKB-SubCell"/>
</dbReference>
<dbReference type="InterPro" id="IPR001611">
    <property type="entry name" value="Leu-rich_rpt"/>
</dbReference>
<dbReference type="SUPFAM" id="SSF55073">
    <property type="entry name" value="Nucleotide cyclase"/>
    <property type="match status" value="2"/>
</dbReference>
<dbReference type="SUPFAM" id="SSF52047">
    <property type="entry name" value="RNI-like"/>
    <property type="match status" value="1"/>
</dbReference>
<evidence type="ECO:0000256" key="8">
    <source>
        <dbReference type="ARBA" id="ARBA00023136"/>
    </source>
</evidence>
<dbReference type="PANTHER" id="PTHR27000">
    <property type="entry name" value="LEUCINE-RICH REPEAT RECEPTOR-LIKE PROTEIN KINASE FAMILY PROTEIN-RELATED"/>
    <property type="match status" value="1"/>
</dbReference>
<gene>
    <name evidence="13" type="ORF">CEUSTIGMA_g6175.t1</name>
</gene>
<keyword evidence="3" id="KW-0433">Leucine-rich repeat</keyword>